<evidence type="ECO:0000313" key="2">
    <source>
        <dbReference type="EMBL" id="HFK98176.1"/>
    </source>
</evidence>
<proteinExistence type="predicted"/>
<name>A0A831ZMD8_9BACT</name>
<dbReference type="AlphaFoldDB" id="A0A831ZMD8"/>
<dbReference type="Pfam" id="PF10066">
    <property type="entry name" value="DUF2304"/>
    <property type="match status" value="1"/>
</dbReference>
<accession>A0A831ZMD8</accession>
<reference evidence="2" key="1">
    <citation type="journal article" date="2020" name="mSystems">
        <title>Genome- and Community-Level Interaction Insights into Carbon Utilization and Element Cycling Functions of Hydrothermarchaeota in Hydrothermal Sediment.</title>
        <authorList>
            <person name="Zhou Z."/>
            <person name="Liu Y."/>
            <person name="Xu W."/>
            <person name="Pan J."/>
            <person name="Luo Z.H."/>
            <person name="Li M."/>
        </authorList>
    </citation>
    <scope>NUCLEOTIDE SEQUENCE [LARGE SCALE GENOMIC DNA]</scope>
    <source>
        <strain evidence="2">SpSt-456</strain>
    </source>
</reference>
<dbReference type="InterPro" id="IPR019277">
    <property type="entry name" value="DUF2304"/>
</dbReference>
<keyword evidence="1" id="KW-0812">Transmembrane</keyword>
<comment type="caution">
    <text evidence="2">The sequence shown here is derived from an EMBL/GenBank/DDBJ whole genome shotgun (WGS) entry which is preliminary data.</text>
</comment>
<protein>
    <submittedName>
        <fullName evidence="2">DUF2304 domain-containing protein</fullName>
    </submittedName>
</protein>
<keyword evidence="1" id="KW-0472">Membrane</keyword>
<dbReference type="EMBL" id="DSTK01000037">
    <property type="protein sequence ID" value="HFK98176.1"/>
    <property type="molecule type" value="Genomic_DNA"/>
</dbReference>
<organism evidence="2">
    <name type="scientific">Desulfacinum infernum</name>
    <dbReference type="NCBI Taxonomy" id="35837"/>
    <lineage>
        <taxon>Bacteria</taxon>
        <taxon>Pseudomonadati</taxon>
        <taxon>Thermodesulfobacteriota</taxon>
        <taxon>Syntrophobacteria</taxon>
        <taxon>Syntrophobacterales</taxon>
        <taxon>Syntrophobacteraceae</taxon>
        <taxon>Desulfacinum</taxon>
    </lineage>
</organism>
<feature type="transmembrane region" description="Helical" evidence="1">
    <location>
        <begin position="63"/>
        <end position="83"/>
    </location>
</feature>
<gene>
    <name evidence="2" type="ORF">ENS06_12760</name>
</gene>
<evidence type="ECO:0000256" key="1">
    <source>
        <dbReference type="SAM" id="Phobius"/>
    </source>
</evidence>
<sequence>MANPAQWTSAIIGIGLALTILVLVRRDRLQVHYALWWFFVAAAALFFGFFPRVLDRFGALLGIHYPPILLVIISLGLLFIKSLTQDLDRCRREQNLRRLAQKVAMLEATLAREHAAESTVNAVSAQTPETGATD</sequence>
<keyword evidence="1" id="KW-1133">Transmembrane helix</keyword>
<feature type="transmembrane region" description="Helical" evidence="1">
    <location>
        <begin position="31"/>
        <end position="51"/>
    </location>
</feature>
<feature type="transmembrane region" description="Helical" evidence="1">
    <location>
        <begin position="6"/>
        <end position="24"/>
    </location>
</feature>